<keyword evidence="4" id="KW-0064">Aspartyl protease</keyword>
<dbReference type="GO" id="GO:0006508">
    <property type="term" value="P:proteolysis"/>
    <property type="evidence" value="ECO:0007669"/>
    <property type="project" value="UniProtKB-KW"/>
</dbReference>
<sequence length="565" mass="60636">MKPSSIVSTLLCGALYHSHCFLAAKVVRFNVTRALPNNGEAIASLARRNYVAESLINNLTSAGYLASVQVGTPSQTLRLQISTGSSDIWVIDNSSNICAQGCVTPFYSKKSTSLSMISAGGFNISYVDTTGAMGDYIRDEFLFGQVGHSMQLQMGLVNDTTRGAGVMGIGYDTHEATSIQYNNFMDEMVSDGITNTKLYSLWLNDLGSSSGSILFGGIDTEKYYGTLSSIPIIPDGNNKYTKFNVGLTSISYTPGTTAIPLTTPNFTTSVLLESSTALMYLPEENINVIYSAFGVEFGFDGYPYADCKYSNSSYMSFGFESGTVINVPYSEFVTKLYAPSLNPGGLPFSNFCSFGIESAGSEANVLGDFFLRSAYVVYDLTNNHIWMAPAVLNTTKSNIVEIQAGALSLPQTTGEARPSPTASTSPSGTSPIGTSTNSSPVQTGTPKKKNHAVAIGVGVAVPLGVALAALIGFCFWWRRRKTSQSTSEKLPTSQHRPAQLPELGDLTYIHADPVYIDNGQGRMSRISSTPSELSAGQTPISSPRSPVERKQVPVRDKLPTTWEHS</sequence>
<evidence type="ECO:0000259" key="8">
    <source>
        <dbReference type="PROSITE" id="PS51767"/>
    </source>
</evidence>
<comment type="similarity">
    <text evidence="1">Belongs to the peptidase A1 family.</text>
</comment>
<dbReference type="GO" id="GO:0004190">
    <property type="term" value="F:aspartic-type endopeptidase activity"/>
    <property type="evidence" value="ECO:0007669"/>
    <property type="project" value="UniProtKB-KW"/>
</dbReference>
<organism evidence="9 10">
    <name type="scientific">Hyaloscypha bicolor E</name>
    <dbReference type="NCBI Taxonomy" id="1095630"/>
    <lineage>
        <taxon>Eukaryota</taxon>
        <taxon>Fungi</taxon>
        <taxon>Dikarya</taxon>
        <taxon>Ascomycota</taxon>
        <taxon>Pezizomycotina</taxon>
        <taxon>Leotiomycetes</taxon>
        <taxon>Helotiales</taxon>
        <taxon>Hyaloscyphaceae</taxon>
        <taxon>Hyaloscypha</taxon>
        <taxon>Hyaloscypha bicolor</taxon>
    </lineage>
</organism>
<keyword evidence="7" id="KW-0472">Membrane</keyword>
<dbReference type="OrthoDB" id="771136at2759"/>
<dbReference type="FunCoup" id="A0A2J6THI7">
    <property type="interactions" value="376"/>
</dbReference>
<evidence type="ECO:0000313" key="9">
    <source>
        <dbReference type="EMBL" id="PMD62461.1"/>
    </source>
</evidence>
<dbReference type="Gene3D" id="2.40.70.10">
    <property type="entry name" value="Acid Proteases"/>
    <property type="match status" value="2"/>
</dbReference>
<dbReference type="InterPro" id="IPR021109">
    <property type="entry name" value="Peptidase_aspartic_dom_sf"/>
</dbReference>
<dbReference type="PANTHER" id="PTHR47965">
    <property type="entry name" value="ASPARTYL PROTEASE-RELATED"/>
    <property type="match status" value="1"/>
</dbReference>
<dbReference type="GO" id="GO:0031505">
    <property type="term" value="P:fungal-type cell wall organization"/>
    <property type="evidence" value="ECO:0007669"/>
    <property type="project" value="TreeGrafter"/>
</dbReference>
<dbReference type="GeneID" id="36594688"/>
<feature type="transmembrane region" description="Helical" evidence="7">
    <location>
        <begin position="452"/>
        <end position="477"/>
    </location>
</feature>
<proteinExistence type="inferred from homology"/>
<feature type="region of interest" description="Disordered" evidence="6">
    <location>
        <begin position="519"/>
        <end position="565"/>
    </location>
</feature>
<evidence type="ECO:0000313" key="10">
    <source>
        <dbReference type="Proteomes" id="UP000235371"/>
    </source>
</evidence>
<evidence type="ECO:0000256" key="3">
    <source>
        <dbReference type="ARBA" id="ARBA00022729"/>
    </source>
</evidence>
<feature type="domain" description="Peptidase A1" evidence="8">
    <location>
        <begin position="64"/>
        <end position="388"/>
    </location>
</feature>
<evidence type="ECO:0000256" key="6">
    <source>
        <dbReference type="SAM" id="MobiDB-lite"/>
    </source>
</evidence>
<evidence type="ECO:0000256" key="1">
    <source>
        <dbReference type="ARBA" id="ARBA00007447"/>
    </source>
</evidence>
<dbReference type="Proteomes" id="UP000235371">
    <property type="component" value="Unassembled WGS sequence"/>
</dbReference>
<dbReference type="InParanoid" id="A0A2J6THI7"/>
<dbReference type="RefSeq" id="XP_024739365.1">
    <property type="nucleotide sequence ID" value="XM_024886611.1"/>
</dbReference>
<dbReference type="STRING" id="1095630.A0A2J6THI7"/>
<feature type="region of interest" description="Disordered" evidence="6">
    <location>
        <begin position="410"/>
        <end position="447"/>
    </location>
</feature>
<keyword evidence="7" id="KW-1133">Transmembrane helix</keyword>
<keyword evidence="5" id="KW-0378">Hydrolase</keyword>
<dbReference type="GO" id="GO:0009277">
    <property type="term" value="C:fungal-type cell wall"/>
    <property type="evidence" value="ECO:0007669"/>
    <property type="project" value="TreeGrafter"/>
</dbReference>
<dbReference type="PANTHER" id="PTHR47965:SF79">
    <property type="entry name" value="ASPARTIC PROTEINASE"/>
    <property type="match status" value="1"/>
</dbReference>
<keyword evidence="7" id="KW-0812">Transmembrane</keyword>
<dbReference type="InterPro" id="IPR033876">
    <property type="entry name" value="SAP-like"/>
</dbReference>
<evidence type="ECO:0000256" key="4">
    <source>
        <dbReference type="ARBA" id="ARBA00022750"/>
    </source>
</evidence>
<keyword evidence="3" id="KW-0732">Signal</keyword>
<name>A0A2J6THI7_9HELO</name>
<feature type="compositionally biased region" description="Basic and acidic residues" evidence="6">
    <location>
        <begin position="546"/>
        <end position="565"/>
    </location>
</feature>
<evidence type="ECO:0000256" key="2">
    <source>
        <dbReference type="ARBA" id="ARBA00022670"/>
    </source>
</evidence>
<dbReference type="EMBL" id="KZ613783">
    <property type="protein sequence ID" value="PMD62461.1"/>
    <property type="molecule type" value="Genomic_DNA"/>
</dbReference>
<dbReference type="PROSITE" id="PS51767">
    <property type="entry name" value="PEPTIDASE_A1"/>
    <property type="match status" value="1"/>
</dbReference>
<accession>A0A2J6THI7</accession>
<feature type="compositionally biased region" description="Polar residues" evidence="6">
    <location>
        <begin position="525"/>
        <end position="544"/>
    </location>
</feature>
<dbReference type="PRINTS" id="PR00792">
    <property type="entry name" value="PEPSIN"/>
</dbReference>
<feature type="compositionally biased region" description="Low complexity" evidence="6">
    <location>
        <begin position="418"/>
        <end position="440"/>
    </location>
</feature>
<evidence type="ECO:0000256" key="5">
    <source>
        <dbReference type="ARBA" id="ARBA00022801"/>
    </source>
</evidence>
<dbReference type="CDD" id="cd05474">
    <property type="entry name" value="SAP_like"/>
    <property type="match status" value="1"/>
</dbReference>
<keyword evidence="2 9" id="KW-0645">Protease</keyword>
<evidence type="ECO:0000256" key="7">
    <source>
        <dbReference type="SAM" id="Phobius"/>
    </source>
</evidence>
<dbReference type="InterPro" id="IPR001461">
    <property type="entry name" value="Aspartic_peptidase_A1"/>
</dbReference>
<dbReference type="Pfam" id="PF00026">
    <property type="entry name" value="Asp"/>
    <property type="match status" value="1"/>
</dbReference>
<dbReference type="InterPro" id="IPR033121">
    <property type="entry name" value="PEPTIDASE_A1"/>
</dbReference>
<gene>
    <name evidence="9" type="ORF">K444DRAFT_661619</name>
</gene>
<dbReference type="GO" id="GO:0005576">
    <property type="term" value="C:extracellular region"/>
    <property type="evidence" value="ECO:0007669"/>
    <property type="project" value="TreeGrafter"/>
</dbReference>
<protein>
    <submittedName>
        <fullName evidence="9">Acid protease</fullName>
    </submittedName>
</protein>
<keyword evidence="10" id="KW-1185">Reference proteome</keyword>
<reference evidence="9 10" key="1">
    <citation type="submission" date="2016-04" db="EMBL/GenBank/DDBJ databases">
        <title>A degradative enzymes factory behind the ericoid mycorrhizal symbiosis.</title>
        <authorList>
            <consortium name="DOE Joint Genome Institute"/>
            <person name="Martino E."/>
            <person name="Morin E."/>
            <person name="Grelet G."/>
            <person name="Kuo A."/>
            <person name="Kohler A."/>
            <person name="Daghino S."/>
            <person name="Barry K."/>
            <person name="Choi C."/>
            <person name="Cichocki N."/>
            <person name="Clum A."/>
            <person name="Copeland A."/>
            <person name="Hainaut M."/>
            <person name="Haridas S."/>
            <person name="Labutti K."/>
            <person name="Lindquist E."/>
            <person name="Lipzen A."/>
            <person name="Khouja H.-R."/>
            <person name="Murat C."/>
            <person name="Ohm R."/>
            <person name="Olson A."/>
            <person name="Spatafora J."/>
            <person name="Veneault-Fourrey C."/>
            <person name="Henrissat B."/>
            <person name="Grigoriev I."/>
            <person name="Martin F."/>
            <person name="Perotto S."/>
        </authorList>
    </citation>
    <scope>NUCLEOTIDE SEQUENCE [LARGE SCALE GENOMIC DNA]</scope>
    <source>
        <strain evidence="9 10">E</strain>
    </source>
</reference>
<dbReference type="SUPFAM" id="SSF50630">
    <property type="entry name" value="Acid proteases"/>
    <property type="match status" value="1"/>
</dbReference>
<dbReference type="AlphaFoldDB" id="A0A2J6THI7"/>